<reference evidence="7 8" key="1">
    <citation type="submission" date="2018-07" db="EMBL/GenBank/DDBJ databases">
        <title>Genomic Encyclopedia of Type Strains, Phase IV (KMG-IV): sequencing the most valuable type-strain genomes for metagenomic binning, comparative biology and taxonomic classification.</title>
        <authorList>
            <person name="Goeker M."/>
        </authorList>
    </citation>
    <scope>NUCLEOTIDE SEQUENCE [LARGE SCALE GENOMIC DNA]</scope>
    <source>
        <strain evidence="7 8">DSM 21352</strain>
    </source>
</reference>
<comment type="caution">
    <text evidence="7">The sequence shown here is derived from an EMBL/GenBank/DDBJ whole genome shotgun (WGS) entry which is preliminary data.</text>
</comment>
<protein>
    <submittedName>
        <fullName evidence="7">LysR family transcriptional regulator</fullName>
    </submittedName>
</protein>
<dbReference type="Pfam" id="PF03466">
    <property type="entry name" value="LysR_substrate"/>
    <property type="match status" value="1"/>
</dbReference>
<keyword evidence="2" id="KW-0805">Transcription regulation</keyword>
<dbReference type="GO" id="GO:0043565">
    <property type="term" value="F:sequence-specific DNA binding"/>
    <property type="evidence" value="ECO:0007669"/>
    <property type="project" value="TreeGrafter"/>
</dbReference>
<feature type="region of interest" description="Disordered" evidence="5">
    <location>
        <begin position="308"/>
        <end position="331"/>
    </location>
</feature>
<dbReference type="FunFam" id="1.10.10.10:FF:000001">
    <property type="entry name" value="LysR family transcriptional regulator"/>
    <property type="match status" value="1"/>
</dbReference>
<dbReference type="GO" id="GO:0006351">
    <property type="term" value="P:DNA-templated transcription"/>
    <property type="evidence" value="ECO:0007669"/>
    <property type="project" value="TreeGrafter"/>
</dbReference>
<dbReference type="Gene3D" id="3.40.190.290">
    <property type="match status" value="1"/>
</dbReference>
<dbReference type="CDD" id="cd08422">
    <property type="entry name" value="PBP2_CrgA_like"/>
    <property type="match status" value="1"/>
</dbReference>
<evidence type="ECO:0000313" key="8">
    <source>
        <dbReference type="Proteomes" id="UP000255265"/>
    </source>
</evidence>
<dbReference type="InterPro" id="IPR058163">
    <property type="entry name" value="LysR-type_TF_proteobact-type"/>
</dbReference>
<dbReference type="PANTHER" id="PTHR30537:SF35">
    <property type="entry name" value="TRANSCRIPTIONAL REGULATORY PROTEIN"/>
    <property type="match status" value="1"/>
</dbReference>
<dbReference type="OrthoDB" id="9026421at2"/>
<evidence type="ECO:0000256" key="4">
    <source>
        <dbReference type="ARBA" id="ARBA00023163"/>
    </source>
</evidence>
<dbReference type="PANTHER" id="PTHR30537">
    <property type="entry name" value="HTH-TYPE TRANSCRIPTIONAL REGULATOR"/>
    <property type="match status" value="1"/>
</dbReference>
<evidence type="ECO:0000256" key="5">
    <source>
        <dbReference type="SAM" id="MobiDB-lite"/>
    </source>
</evidence>
<keyword evidence="4" id="KW-0804">Transcription</keyword>
<evidence type="ECO:0000256" key="3">
    <source>
        <dbReference type="ARBA" id="ARBA00023125"/>
    </source>
</evidence>
<dbReference type="SUPFAM" id="SSF53850">
    <property type="entry name" value="Periplasmic binding protein-like II"/>
    <property type="match status" value="1"/>
</dbReference>
<dbReference type="InterPro" id="IPR036388">
    <property type="entry name" value="WH-like_DNA-bd_sf"/>
</dbReference>
<dbReference type="Gene3D" id="1.10.10.10">
    <property type="entry name" value="Winged helix-like DNA-binding domain superfamily/Winged helix DNA-binding domain"/>
    <property type="match status" value="1"/>
</dbReference>
<dbReference type="InterPro" id="IPR036390">
    <property type="entry name" value="WH_DNA-bd_sf"/>
</dbReference>
<dbReference type="PROSITE" id="PS50931">
    <property type="entry name" value="HTH_LYSR"/>
    <property type="match status" value="1"/>
</dbReference>
<keyword evidence="3" id="KW-0238">DNA-binding</keyword>
<evidence type="ECO:0000313" key="7">
    <source>
        <dbReference type="EMBL" id="RDI29332.1"/>
    </source>
</evidence>
<dbReference type="Proteomes" id="UP000255265">
    <property type="component" value="Unassembled WGS sequence"/>
</dbReference>
<accession>A0A370FNM7</accession>
<dbReference type="AlphaFoldDB" id="A0A370FNM7"/>
<proteinExistence type="inferred from homology"/>
<evidence type="ECO:0000259" key="6">
    <source>
        <dbReference type="PROSITE" id="PS50931"/>
    </source>
</evidence>
<dbReference type="InterPro" id="IPR005119">
    <property type="entry name" value="LysR_subst-bd"/>
</dbReference>
<dbReference type="EMBL" id="QQAV01000001">
    <property type="protein sequence ID" value="RDI29332.1"/>
    <property type="molecule type" value="Genomic_DNA"/>
</dbReference>
<name>A0A370FNM7_9BURK</name>
<dbReference type="RefSeq" id="WP_017759695.1">
    <property type="nucleotide sequence ID" value="NZ_QQAV01000001.1"/>
</dbReference>
<evidence type="ECO:0000256" key="1">
    <source>
        <dbReference type="ARBA" id="ARBA00009437"/>
    </source>
</evidence>
<dbReference type="GO" id="GO:0003700">
    <property type="term" value="F:DNA-binding transcription factor activity"/>
    <property type="evidence" value="ECO:0007669"/>
    <property type="project" value="InterPro"/>
</dbReference>
<comment type="similarity">
    <text evidence="1">Belongs to the LysR transcriptional regulatory family.</text>
</comment>
<dbReference type="InterPro" id="IPR000847">
    <property type="entry name" value="LysR_HTH_N"/>
</dbReference>
<organism evidence="7 8">
    <name type="scientific">Pseudacidovorax intermedius</name>
    <dbReference type="NCBI Taxonomy" id="433924"/>
    <lineage>
        <taxon>Bacteria</taxon>
        <taxon>Pseudomonadati</taxon>
        <taxon>Pseudomonadota</taxon>
        <taxon>Betaproteobacteria</taxon>
        <taxon>Burkholderiales</taxon>
        <taxon>Comamonadaceae</taxon>
        <taxon>Pseudacidovorax</taxon>
    </lineage>
</organism>
<sequence length="331" mass="36565">MDSLDLLRTFREVAVQGSFSKAAKRMGLSKATASKYVAELESRFGVRLLNRSTRSVSLTDAGSLLLERSQPVMEMVELTQVELQERANQPRGRLRIAAPVGMASGDLPNLLAEFMGYYPDVNISLQLSNHVDLAEEGIDVGLRFGPIEDENLIVRRLLCMQMVVCASPVYWRKHGMPQRPEDLAGHTALTLVRQGIDPTWRFEERGRKIDVPVKSRMEASEAGPLIHVAMRGLGVIYVPALVVQPHLDHGELVPVLGEFSRKDMWLSAAYLQRRHNSAALRALLDFLESRIGPKSNYAKRQAQCQALQKEAEGKATDKTASPAAPAASATV</sequence>
<dbReference type="SUPFAM" id="SSF46785">
    <property type="entry name" value="Winged helix' DNA-binding domain"/>
    <property type="match status" value="1"/>
</dbReference>
<gene>
    <name evidence="7" type="ORF">DFR41_1011088</name>
</gene>
<keyword evidence="8" id="KW-1185">Reference proteome</keyword>
<dbReference type="Pfam" id="PF00126">
    <property type="entry name" value="HTH_1"/>
    <property type="match status" value="1"/>
</dbReference>
<evidence type="ECO:0000256" key="2">
    <source>
        <dbReference type="ARBA" id="ARBA00023015"/>
    </source>
</evidence>
<feature type="compositionally biased region" description="Low complexity" evidence="5">
    <location>
        <begin position="319"/>
        <end position="331"/>
    </location>
</feature>
<feature type="domain" description="HTH lysR-type" evidence="6">
    <location>
        <begin position="1"/>
        <end position="59"/>
    </location>
</feature>